<evidence type="ECO:0000256" key="16">
    <source>
        <dbReference type="PIRSR" id="PIRSR001415-3"/>
    </source>
</evidence>
<dbReference type="GO" id="GO:0008270">
    <property type="term" value="F:zinc ion binding"/>
    <property type="evidence" value="ECO:0007669"/>
    <property type="project" value="TreeGrafter"/>
</dbReference>
<evidence type="ECO:0000313" key="20">
    <source>
        <dbReference type="Proteomes" id="UP000245946"/>
    </source>
</evidence>
<comment type="subunit">
    <text evidence="4 17">Homooctamer.</text>
</comment>
<dbReference type="SUPFAM" id="SSF51569">
    <property type="entry name" value="Aldolase"/>
    <property type="match status" value="1"/>
</dbReference>
<evidence type="ECO:0000256" key="5">
    <source>
        <dbReference type="ARBA" id="ARBA00012053"/>
    </source>
</evidence>
<evidence type="ECO:0000256" key="1">
    <source>
        <dbReference type="ARBA" id="ARBA00001947"/>
    </source>
</evidence>
<dbReference type="PIRSF" id="PIRSF001415">
    <property type="entry name" value="Porphbilin_synth"/>
    <property type="match status" value="1"/>
</dbReference>
<proteinExistence type="inferred from homology"/>
<evidence type="ECO:0000256" key="12">
    <source>
        <dbReference type="ARBA" id="ARBA00025628"/>
    </source>
</evidence>
<keyword evidence="9" id="KW-0350">Heme biosynthesis</keyword>
<dbReference type="PANTHER" id="PTHR11458">
    <property type="entry name" value="DELTA-AMINOLEVULINIC ACID DEHYDRATASE"/>
    <property type="match status" value="1"/>
</dbReference>
<dbReference type="EMBL" id="KZ819285">
    <property type="protein sequence ID" value="PWO00375.1"/>
    <property type="molecule type" value="Genomic_DNA"/>
</dbReference>
<dbReference type="NCBIfam" id="NF006762">
    <property type="entry name" value="PRK09283.1"/>
    <property type="match status" value="1"/>
</dbReference>
<dbReference type="PROSITE" id="PS00169">
    <property type="entry name" value="D_ALA_DEHYDRATASE"/>
    <property type="match status" value="1"/>
</dbReference>
<reference evidence="19 20" key="1">
    <citation type="journal article" date="2018" name="Mol. Biol. Evol.">
        <title>Broad Genomic Sampling Reveals a Smut Pathogenic Ancestry of the Fungal Clade Ustilaginomycotina.</title>
        <authorList>
            <person name="Kijpornyongpan T."/>
            <person name="Mondo S.J."/>
            <person name="Barry K."/>
            <person name="Sandor L."/>
            <person name="Lee J."/>
            <person name="Lipzen A."/>
            <person name="Pangilinan J."/>
            <person name="LaButti K."/>
            <person name="Hainaut M."/>
            <person name="Henrissat B."/>
            <person name="Grigoriev I.V."/>
            <person name="Spatafora J.W."/>
            <person name="Aime M.C."/>
        </authorList>
    </citation>
    <scope>NUCLEOTIDE SEQUENCE [LARGE SCALE GENOMIC DNA]</scope>
    <source>
        <strain evidence="19 20">MCA 4186</strain>
    </source>
</reference>
<dbReference type="InterPro" id="IPR030656">
    <property type="entry name" value="ALAD_AS"/>
</dbReference>
<organism evidence="19 20">
    <name type="scientific">Tilletiopsis washingtonensis</name>
    <dbReference type="NCBI Taxonomy" id="58919"/>
    <lineage>
        <taxon>Eukaryota</taxon>
        <taxon>Fungi</taxon>
        <taxon>Dikarya</taxon>
        <taxon>Basidiomycota</taxon>
        <taxon>Ustilaginomycotina</taxon>
        <taxon>Exobasidiomycetes</taxon>
        <taxon>Entylomatales</taxon>
        <taxon>Entylomatales incertae sedis</taxon>
        <taxon>Tilletiopsis</taxon>
    </lineage>
</organism>
<comment type="function">
    <text evidence="12">Catalyzes an early step in the biosynthesis of tetrapyrroles. Binds two molecules of 5-aminolevulinate per subunit, each at a distinct site, and catalyzes their condensation to form porphobilinogen.</text>
</comment>
<dbReference type="Proteomes" id="UP000245946">
    <property type="component" value="Unassembled WGS sequence"/>
</dbReference>
<name>A0A316ZH63_9BASI</name>
<evidence type="ECO:0000256" key="17">
    <source>
        <dbReference type="RuleBase" id="RU000515"/>
    </source>
</evidence>
<dbReference type="InterPro" id="IPR001731">
    <property type="entry name" value="ALAD"/>
</dbReference>
<keyword evidence="8 16" id="KW-0862">Zinc</keyword>
<feature type="binding site" evidence="16">
    <location>
        <position position="133"/>
    </location>
    <ligand>
        <name>Zn(2+)</name>
        <dbReference type="ChEBI" id="CHEBI:29105"/>
        <note>catalytic</note>
    </ligand>
</feature>
<dbReference type="GO" id="GO:0006782">
    <property type="term" value="P:protoporphyrinogen IX biosynthetic process"/>
    <property type="evidence" value="ECO:0007669"/>
    <property type="project" value="UniProtKB-UniPathway"/>
</dbReference>
<feature type="binding site" evidence="15">
    <location>
        <position position="319"/>
    </location>
    <ligand>
        <name>5-aminolevulinate</name>
        <dbReference type="ChEBI" id="CHEBI:356416"/>
        <label>2</label>
    </ligand>
</feature>
<dbReference type="OrthoDB" id="1530at2759"/>
<keyword evidence="11 17" id="KW-0627">Porphyrin biosynthesis</keyword>
<dbReference type="EC" id="4.2.1.24" evidence="5 17"/>
<evidence type="ECO:0000256" key="15">
    <source>
        <dbReference type="PIRSR" id="PIRSR001415-2"/>
    </source>
</evidence>
<dbReference type="GeneID" id="37272506"/>
<keyword evidence="7 16" id="KW-0479">Metal-binding</keyword>
<dbReference type="InterPro" id="IPR013785">
    <property type="entry name" value="Aldolase_TIM"/>
</dbReference>
<evidence type="ECO:0000256" key="6">
    <source>
        <dbReference type="ARBA" id="ARBA00020771"/>
    </source>
</evidence>
<dbReference type="SMART" id="SM01004">
    <property type="entry name" value="ALAD"/>
    <property type="match status" value="1"/>
</dbReference>
<dbReference type="STRING" id="58919.A0A316ZH63"/>
<evidence type="ECO:0000256" key="13">
    <source>
        <dbReference type="ARBA" id="ARBA00047651"/>
    </source>
</evidence>
<feature type="binding site" evidence="15">
    <location>
        <position position="210"/>
    </location>
    <ligand>
        <name>5-aminolevulinate</name>
        <dbReference type="ChEBI" id="CHEBI:356416"/>
        <label>1</label>
    </ligand>
</feature>
<comment type="pathway">
    <text evidence="2">Porphyrin-containing compound metabolism; protoporphyrin-IX biosynthesis; coproporphyrinogen-III from 5-aminolevulinate: step 1/4.</text>
</comment>
<evidence type="ECO:0000256" key="10">
    <source>
        <dbReference type="ARBA" id="ARBA00023239"/>
    </source>
</evidence>
<accession>A0A316ZH63</accession>
<dbReference type="GO" id="GO:0005829">
    <property type="term" value="C:cytosol"/>
    <property type="evidence" value="ECO:0007669"/>
    <property type="project" value="TreeGrafter"/>
</dbReference>
<protein>
    <recommendedName>
        <fullName evidence="6 17">Delta-aminolevulinic acid dehydratase</fullName>
        <ecNumber evidence="5 17">4.2.1.24</ecNumber>
    </recommendedName>
</protein>
<dbReference type="FunFam" id="3.20.20.70:FF:000048">
    <property type="entry name" value="Delta-aminolevulinic acid dehydratase"/>
    <property type="match status" value="1"/>
</dbReference>
<keyword evidence="20" id="KW-1185">Reference proteome</keyword>
<evidence type="ECO:0000313" key="19">
    <source>
        <dbReference type="EMBL" id="PWO00375.1"/>
    </source>
</evidence>
<evidence type="ECO:0000256" key="8">
    <source>
        <dbReference type="ARBA" id="ARBA00022833"/>
    </source>
</evidence>
<feature type="active site" description="Schiff-base intermediate with substrate" evidence="14">
    <location>
        <position position="253"/>
    </location>
</feature>
<feature type="binding site" evidence="15">
    <location>
        <position position="280"/>
    </location>
    <ligand>
        <name>5-aminolevulinate</name>
        <dbReference type="ChEBI" id="CHEBI:356416"/>
        <label>2</label>
    </ligand>
</feature>
<sequence length="330" mass="35601">MSDISSQLHGGYAHDLTRAWSAQSSSLTKSMFMLPLFISDDEQCNSPLKGMPNQHRWGVETLPGFIEPLVRKGLRSVILFGVPEKKPKDETGTLADDPEGPVISAIKMLRSRFPTLYVAADVCLCEYTSHGHCGILHPDGLINNVPSVQRLADVAFAYAKAGAHCVAPSDMMDGRIGAIKKKLIEEGLAGKTTLMAYSAKFSSNMYGPFREAVASAPSFGDRRCYQLPAQARGLARRAILRDVGEGADIVMVKPGSIYLDIVSEAKRIAPDHPVAVYHVSGEYAALHAAAAAGVYDLRAAVIELSHAMARAGASIVLSYFTPELLDWLEA</sequence>
<dbReference type="PRINTS" id="PR00144">
    <property type="entry name" value="DALDHYDRTASE"/>
</dbReference>
<feature type="binding site" evidence="16">
    <location>
        <position position="125"/>
    </location>
    <ligand>
        <name>Zn(2+)</name>
        <dbReference type="ChEBI" id="CHEBI:29105"/>
        <note>catalytic</note>
    </ligand>
</feature>
<evidence type="ECO:0000256" key="2">
    <source>
        <dbReference type="ARBA" id="ARBA00004694"/>
    </source>
</evidence>
<dbReference type="Pfam" id="PF00490">
    <property type="entry name" value="ALAD"/>
    <property type="match status" value="1"/>
</dbReference>
<gene>
    <name evidence="19" type="ORF">FA09DRAFT_358459</name>
</gene>
<dbReference type="RefSeq" id="XP_025600653.1">
    <property type="nucleotide sequence ID" value="XM_025744962.1"/>
</dbReference>
<comment type="similarity">
    <text evidence="3 18">Belongs to the ALAD family.</text>
</comment>
<evidence type="ECO:0000256" key="14">
    <source>
        <dbReference type="PIRSR" id="PIRSR001415-1"/>
    </source>
</evidence>
<dbReference type="PANTHER" id="PTHR11458:SF0">
    <property type="entry name" value="DELTA-AMINOLEVULINIC ACID DEHYDRATASE"/>
    <property type="match status" value="1"/>
</dbReference>
<comment type="catalytic activity">
    <reaction evidence="13 17">
        <text>2 5-aminolevulinate = porphobilinogen + 2 H2O + H(+)</text>
        <dbReference type="Rhea" id="RHEA:24064"/>
        <dbReference type="ChEBI" id="CHEBI:15377"/>
        <dbReference type="ChEBI" id="CHEBI:15378"/>
        <dbReference type="ChEBI" id="CHEBI:58126"/>
        <dbReference type="ChEBI" id="CHEBI:356416"/>
        <dbReference type="EC" id="4.2.1.24"/>
    </reaction>
</comment>
<evidence type="ECO:0000256" key="3">
    <source>
        <dbReference type="ARBA" id="ARBA00008055"/>
    </source>
</evidence>
<comment type="cofactor">
    <cofactor evidence="1">
        <name>Zn(2+)</name>
        <dbReference type="ChEBI" id="CHEBI:29105"/>
    </cofactor>
</comment>
<evidence type="ECO:0000256" key="4">
    <source>
        <dbReference type="ARBA" id="ARBA00011823"/>
    </source>
</evidence>
<evidence type="ECO:0000256" key="18">
    <source>
        <dbReference type="RuleBase" id="RU004161"/>
    </source>
</evidence>
<dbReference type="AlphaFoldDB" id="A0A316ZH63"/>
<evidence type="ECO:0000256" key="11">
    <source>
        <dbReference type="ARBA" id="ARBA00023244"/>
    </source>
</evidence>
<keyword evidence="10 17" id="KW-0456">Lyase</keyword>
<feature type="binding site" evidence="15">
    <location>
        <position position="222"/>
    </location>
    <ligand>
        <name>5-aminolevulinate</name>
        <dbReference type="ChEBI" id="CHEBI:356416"/>
        <label>1</label>
    </ligand>
</feature>
<dbReference type="UniPathway" id="UPA00251">
    <property type="reaction ID" value="UER00318"/>
</dbReference>
<dbReference type="Gene3D" id="3.20.20.70">
    <property type="entry name" value="Aldolase class I"/>
    <property type="match status" value="1"/>
</dbReference>
<feature type="binding site" evidence="16">
    <location>
        <position position="123"/>
    </location>
    <ligand>
        <name>Zn(2+)</name>
        <dbReference type="ChEBI" id="CHEBI:29105"/>
        <note>catalytic</note>
    </ligand>
</feature>
<evidence type="ECO:0000256" key="9">
    <source>
        <dbReference type="ARBA" id="ARBA00023133"/>
    </source>
</evidence>
<dbReference type="GO" id="GO:0004655">
    <property type="term" value="F:porphobilinogen synthase activity"/>
    <property type="evidence" value="ECO:0007669"/>
    <property type="project" value="UniProtKB-EC"/>
</dbReference>
<feature type="active site" description="Schiff-base intermediate with substrate" evidence="14">
    <location>
        <position position="200"/>
    </location>
</feature>
<evidence type="ECO:0000256" key="7">
    <source>
        <dbReference type="ARBA" id="ARBA00022723"/>
    </source>
</evidence>